<feature type="region of interest" description="Disordered" evidence="1">
    <location>
        <begin position="1"/>
        <end position="23"/>
    </location>
</feature>
<dbReference type="Proteomes" id="UP000572817">
    <property type="component" value="Unassembled WGS sequence"/>
</dbReference>
<evidence type="ECO:0000256" key="1">
    <source>
        <dbReference type="SAM" id="MobiDB-lite"/>
    </source>
</evidence>
<gene>
    <name evidence="2" type="ORF">GTA08_BOTSDO02853</name>
</gene>
<keyword evidence="3" id="KW-1185">Reference proteome</keyword>
<name>A0A8H4IXP0_9PEZI</name>
<evidence type="ECO:0000313" key="3">
    <source>
        <dbReference type="Proteomes" id="UP000572817"/>
    </source>
</evidence>
<dbReference type="EMBL" id="WWBZ02000016">
    <property type="protein sequence ID" value="KAF4309121.1"/>
    <property type="molecule type" value="Genomic_DNA"/>
</dbReference>
<comment type="caution">
    <text evidence="2">The sequence shown here is derived from an EMBL/GenBank/DDBJ whole genome shotgun (WGS) entry which is preliminary data.</text>
</comment>
<dbReference type="OrthoDB" id="3944762at2759"/>
<feature type="compositionally biased region" description="Polar residues" evidence="1">
    <location>
        <begin position="1"/>
        <end position="12"/>
    </location>
</feature>
<evidence type="ECO:0008006" key="4">
    <source>
        <dbReference type="Google" id="ProtNLM"/>
    </source>
</evidence>
<reference evidence="2" key="1">
    <citation type="submission" date="2020-04" db="EMBL/GenBank/DDBJ databases">
        <title>Genome Assembly and Annotation of Botryosphaeria dothidea sdau 11-99, a Latent Pathogen of Apple Fruit Ring Rot in China.</title>
        <authorList>
            <person name="Yu C."/>
            <person name="Diao Y."/>
            <person name="Lu Q."/>
            <person name="Zhao J."/>
            <person name="Cui S."/>
            <person name="Peng C."/>
            <person name="He B."/>
            <person name="Liu H."/>
        </authorList>
    </citation>
    <scope>NUCLEOTIDE SEQUENCE [LARGE SCALE GENOMIC DNA]</scope>
    <source>
        <strain evidence="2">Sdau11-99</strain>
    </source>
</reference>
<dbReference type="AlphaFoldDB" id="A0A8H4IXP0"/>
<organism evidence="2 3">
    <name type="scientific">Botryosphaeria dothidea</name>
    <dbReference type="NCBI Taxonomy" id="55169"/>
    <lineage>
        <taxon>Eukaryota</taxon>
        <taxon>Fungi</taxon>
        <taxon>Dikarya</taxon>
        <taxon>Ascomycota</taxon>
        <taxon>Pezizomycotina</taxon>
        <taxon>Dothideomycetes</taxon>
        <taxon>Dothideomycetes incertae sedis</taxon>
        <taxon>Botryosphaeriales</taxon>
        <taxon>Botryosphaeriaceae</taxon>
        <taxon>Botryosphaeria</taxon>
    </lineage>
</organism>
<evidence type="ECO:0000313" key="2">
    <source>
        <dbReference type="EMBL" id="KAF4309121.1"/>
    </source>
</evidence>
<accession>A0A8H4IXP0</accession>
<sequence length="207" mass="22702">MPSPPNQDTMQDNEPEAPAATVTSHPYGDTRLLLCNSSGAEIVFVVDSKIMMLVCTVWSRMLAPDGHFIESKAPESGMREISFPDDDPDTLTILLNIAHLRFNMVPNSVGLKTLVNLAVLTDKYGAEGLLSPWLGVWMEPYITKYAPPGWEELLYVCWAFGYAETFGDLSSKLVMELGLNDEGKPVTPDKIVLDADGGLHFPPSMIA</sequence>
<protein>
    <recommendedName>
        <fullName evidence="4">Nuclear pore protein</fullName>
    </recommendedName>
</protein>
<proteinExistence type="predicted"/>